<dbReference type="AlphaFoldDB" id="A0AAD9E9J2"/>
<organism evidence="1 2">
    <name type="scientific">Electrophorus voltai</name>
    <dbReference type="NCBI Taxonomy" id="2609070"/>
    <lineage>
        <taxon>Eukaryota</taxon>
        <taxon>Metazoa</taxon>
        <taxon>Chordata</taxon>
        <taxon>Craniata</taxon>
        <taxon>Vertebrata</taxon>
        <taxon>Euteleostomi</taxon>
        <taxon>Actinopterygii</taxon>
        <taxon>Neopterygii</taxon>
        <taxon>Teleostei</taxon>
        <taxon>Ostariophysi</taxon>
        <taxon>Gymnotiformes</taxon>
        <taxon>Gymnotoidei</taxon>
        <taxon>Gymnotidae</taxon>
        <taxon>Electrophorus</taxon>
    </lineage>
</organism>
<dbReference type="Proteomes" id="UP001239994">
    <property type="component" value="Unassembled WGS sequence"/>
</dbReference>
<evidence type="ECO:0008006" key="3">
    <source>
        <dbReference type="Google" id="ProtNLM"/>
    </source>
</evidence>
<dbReference type="InterPro" id="IPR012337">
    <property type="entry name" value="RNaseH-like_sf"/>
</dbReference>
<dbReference type="InterPro" id="IPR036397">
    <property type="entry name" value="RNaseH_sf"/>
</dbReference>
<dbReference type="Gene3D" id="3.10.10.10">
    <property type="entry name" value="HIV Type 1 Reverse Transcriptase, subunit A, domain 1"/>
    <property type="match status" value="1"/>
</dbReference>
<protein>
    <recommendedName>
        <fullName evidence="3">RNase H type-1 domain-containing protein</fullName>
    </recommendedName>
</protein>
<name>A0AAD9E9J2_9TELE</name>
<evidence type="ECO:0000313" key="1">
    <source>
        <dbReference type="EMBL" id="KAK1806777.1"/>
    </source>
</evidence>
<gene>
    <name evidence="1" type="ORF">P4O66_004804</name>
</gene>
<dbReference type="GO" id="GO:0003676">
    <property type="term" value="F:nucleic acid binding"/>
    <property type="evidence" value="ECO:0007669"/>
    <property type="project" value="InterPro"/>
</dbReference>
<dbReference type="EMBL" id="JAROKS010000001">
    <property type="protein sequence ID" value="KAK1806777.1"/>
    <property type="molecule type" value="Genomic_DNA"/>
</dbReference>
<comment type="caution">
    <text evidence="1">The sequence shown here is derived from an EMBL/GenBank/DDBJ whole genome shotgun (WGS) entry which is preliminary data.</text>
</comment>
<dbReference type="Gene3D" id="3.30.420.10">
    <property type="entry name" value="Ribonuclease H-like superfamily/Ribonuclease H"/>
    <property type="match status" value="1"/>
</dbReference>
<accession>A0AAD9E9J2</accession>
<dbReference type="SUPFAM" id="SSF56672">
    <property type="entry name" value="DNA/RNA polymerases"/>
    <property type="match status" value="1"/>
</dbReference>
<dbReference type="GO" id="GO:0006259">
    <property type="term" value="P:DNA metabolic process"/>
    <property type="evidence" value="ECO:0007669"/>
    <property type="project" value="UniProtKB-ARBA"/>
</dbReference>
<dbReference type="Gene3D" id="3.30.70.270">
    <property type="match status" value="1"/>
</dbReference>
<reference evidence="1" key="1">
    <citation type="submission" date="2023-03" db="EMBL/GenBank/DDBJ databases">
        <title>Electrophorus voltai genome.</title>
        <authorList>
            <person name="Bian C."/>
        </authorList>
    </citation>
    <scope>NUCLEOTIDE SEQUENCE</scope>
    <source>
        <strain evidence="1">CB-2022</strain>
        <tissue evidence="1">Muscle</tissue>
    </source>
</reference>
<proteinExistence type="predicted"/>
<dbReference type="InterPro" id="IPR043502">
    <property type="entry name" value="DNA/RNA_pol_sf"/>
</dbReference>
<evidence type="ECO:0000313" key="2">
    <source>
        <dbReference type="Proteomes" id="UP001239994"/>
    </source>
</evidence>
<keyword evidence="2" id="KW-1185">Reference proteome</keyword>
<dbReference type="SUPFAM" id="SSF53098">
    <property type="entry name" value="Ribonuclease H-like"/>
    <property type="match status" value="1"/>
</dbReference>
<feature type="non-terminal residue" evidence="1">
    <location>
        <position position="1"/>
    </location>
</feature>
<sequence length="199" mass="22240">MMIHSGPNISMFTDVLGQPSNTADHSVLPELEDIPKSLWATHDNNVGFIDCPPYKARLKHGTPVYCKQYPLSPDLHKRFTQDLRRINDIVVPITPLVPDVSAILTAIPAHHHFFTVEDICSLYQSTQTANHFSHLRFRVGNTRGAISPRASWTPWLCSSLLSAQVAELMALTSACHLFRDQVVTICTDSRHAFGVAHDF</sequence>
<dbReference type="InterPro" id="IPR043128">
    <property type="entry name" value="Rev_trsase/Diguanyl_cyclase"/>
</dbReference>